<name>X1TG37_9ZZZZ</name>
<organism evidence="1">
    <name type="scientific">marine sediment metagenome</name>
    <dbReference type="NCBI Taxonomy" id="412755"/>
    <lineage>
        <taxon>unclassified sequences</taxon>
        <taxon>metagenomes</taxon>
        <taxon>ecological metagenomes</taxon>
    </lineage>
</organism>
<sequence>LPGTVMEQNSKLSVHSYTSYDQVLRENSIYLGHPAKLKTT</sequence>
<protein>
    <submittedName>
        <fullName evidence="1">Uncharacterized protein</fullName>
    </submittedName>
</protein>
<proteinExistence type="predicted"/>
<reference evidence="1" key="1">
    <citation type="journal article" date="2014" name="Front. Microbiol.">
        <title>High frequency of phylogenetically diverse reductive dehalogenase-homologous genes in deep subseafloor sedimentary metagenomes.</title>
        <authorList>
            <person name="Kawai M."/>
            <person name="Futagami T."/>
            <person name="Toyoda A."/>
            <person name="Takaki Y."/>
            <person name="Nishi S."/>
            <person name="Hori S."/>
            <person name="Arai W."/>
            <person name="Tsubouchi T."/>
            <person name="Morono Y."/>
            <person name="Uchiyama I."/>
            <person name="Ito T."/>
            <person name="Fujiyama A."/>
            <person name="Inagaki F."/>
            <person name="Takami H."/>
        </authorList>
    </citation>
    <scope>NUCLEOTIDE SEQUENCE</scope>
    <source>
        <strain evidence="1">Expedition CK06-06</strain>
    </source>
</reference>
<comment type="caution">
    <text evidence="1">The sequence shown here is derived from an EMBL/GenBank/DDBJ whole genome shotgun (WGS) entry which is preliminary data.</text>
</comment>
<dbReference type="EMBL" id="BARW01007304">
    <property type="protein sequence ID" value="GAI86540.1"/>
    <property type="molecule type" value="Genomic_DNA"/>
</dbReference>
<accession>X1TG37</accession>
<feature type="non-terminal residue" evidence="1">
    <location>
        <position position="1"/>
    </location>
</feature>
<gene>
    <name evidence="1" type="ORF">S12H4_15234</name>
</gene>
<evidence type="ECO:0000313" key="1">
    <source>
        <dbReference type="EMBL" id="GAI86540.1"/>
    </source>
</evidence>
<dbReference type="AlphaFoldDB" id="X1TG37"/>